<proteinExistence type="predicted"/>
<dbReference type="Proteomes" id="UP001626628">
    <property type="component" value="Chromosome"/>
</dbReference>
<evidence type="ECO:0000313" key="2">
    <source>
        <dbReference type="EMBL" id="WXK80827.1"/>
    </source>
</evidence>
<keyword evidence="1" id="KW-0472">Membrane</keyword>
<keyword evidence="1" id="KW-1133">Transmembrane helix</keyword>
<gene>
    <name evidence="2" type="ORF">WAB15_35110</name>
</gene>
<evidence type="ECO:0000313" key="3">
    <source>
        <dbReference type="Proteomes" id="UP001626628"/>
    </source>
</evidence>
<evidence type="ECO:0000256" key="1">
    <source>
        <dbReference type="SAM" id="Phobius"/>
    </source>
</evidence>
<dbReference type="RefSeq" id="WP_407288749.1">
    <property type="nucleotide sequence ID" value="NZ_CP147982.1"/>
</dbReference>
<name>A0ABZ2R104_9ACTN</name>
<protein>
    <submittedName>
        <fullName evidence="2">DUF3995 domain-containing protein</fullName>
    </submittedName>
</protein>
<reference evidence="2 3" key="1">
    <citation type="submission" date="2024-03" db="EMBL/GenBank/DDBJ databases">
        <title>The complete genome of Streptomyces sirii sp.nov.</title>
        <authorList>
            <person name="Zakalyukina Y.V."/>
            <person name="Belik A.R."/>
            <person name="Biryukov M.V."/>
            <person name="Baturina O.A."/>
            <person name="Kabilov M.R."/>
        </authorList>
    </citation>
    <scope>NUCLEOTIDE SEQUENCE [LARGE SCALE GENOMIC DNA]</scope>
    <source>
        <strain evidence="2 3">BP-8</strain>
    </source>
</reference>
<accession>A0ABZ2R104</accession>
<organism evidence="2 3">
    <name type="scientific">Streptomyces sirii</name>
    <dbReference type="NCBI Taxonomy" id="3127701"/>
    <lineage>
        <taxon>Bacteria</taxon>
        <taxon>Bacillati</taxon>
        <taxon>Actinomycetota</taxon>
        <taxon>Actinomycetes</taxon>
        <taxon>Kitasatosporales</taxon>
        <taxon>Streptomycetaceae</taxon>
        <taxon>Streptomyces</taxon>
    </lineage>
</organism>
<feature type="transmembrane region" description="Helical" evidence="1">
    <location>
        <begin position="144"/>
        <end position="165"/>
    </location>
</feature>
<feature type="transmembrane region" description="Helical" evidence="1">
    <location>
        <begin position="58"/>
        <end position="79"/>
    </location>
</feature>
<sequence>MTGGRGRVTAAGVAFGCALAYGALKLDWALGGTLLMRETPLPRAARDDLLHRTADAVLGHWMSVALAVVGMAVALQLSGRFRPHGRIRRGVLLAGSWAGCLFMVSRAIGLLGYGFCHDLRLLTGAVSVRAATTDLVRYQAGWDLLLWSPYWLVFGLCWGVAAWHYGRGRSAGGPGPGDRR</sequence>
<dbReference type="Pfam" id="PF13160">
    <property type="entry name" value="DUF3995"/>
    <property type="match status" value="1"/>
</dbReference>
<feature type="transmembrane region" description="Helical" evidence="1">
    <location>
        <begin position="91"/>
        <end position="115"/>
    </location>
</feature>
<dbReference type="InterPro" id="IPR025058">
    <property type="entry name" value="DUF3995"/>
</dbReference>
<dbReference type="EMBL" id="CP147982">
    <property type="protein sequence ID" value="WXK80827.1"/>
    <property type="molecule type" value="Genomic_DNA"/>
</dbReference>
<keyword evidence="3" id="KW-1185">Reference proteome</keyword>
<keyword evidence="1" id="KW-0812">Transmembrane</keyword>